<sequence length="203" mass="22521">MRHFVALGDSFTAGIGDPVDGVRLQSAHDWLAQWMQAANPGLRYVGLASRGLRAAEVRAQQLQRGLSLGPDFVSVIAGANDCLKGPFSAESVRAELSLMLGAFQSIGARIFTSTLPNFTLRLELPDPLRERVKRNLQTANDLIRDLARRYDAVFFDFWEHPLEYDRALWSEDGVHPNARGYLEIARQVAPVLERHGIKVGAPT</sequence>
<dbReference type="PANTHER" id="PTHR43784">
    <property type="entry name" value="GDSL-LIKE LIPASE/ACYLHYDROLASE, PUTATIVE (AFU_ORTHOLOGUE AFUA_2G00820)-RELATED"/>
    <property type="match status" value="1"/>
</dbReference>
<dbReference type="Proteomes" id="UP000265341">
    <property type="component" value="Unassembled WGS sequence"/>
</dbReference>
<accession>A0A399EYJ5</accession>
<dbReference type="EMBL" id="QWLA01000005">
    <property type="protein sequence ID" value="RIH89088.1"/>
    <property type="molecule type" value="Genomic_DNA"/>
</dbReference>
<dbReference type="InterPro" id="IPR036514">
    <property type="entry name" value="SGNH_hydro_sf"/>
</dbReference>
<proteinExistence type="predicted"/>
<name>A0A399EYJ5_9DEIN</name>
<comment type="caution">
    <text evidence="2">The sequence shown here is derived from an EMBL/GenBank/DDBJ whole genome shotgun (WGS) entry which is preliminary data.</text>
</comment>
<dbReference type="AlphaFoldDB" id="A0A399EYJ5"/>
<feature type="domain" description="SGNH hydrolase-type esterase" evidence="1">
    <location>
        <begin position="6"/>
        <end position="181"/>
    </location>
</feature>
<keyword evidence="3" id="KW-1185">Reference proteome</keyword>
<evidence type="ECO:0000313" key="2">
    <source>
        <dbReference type="EMBL" id="RIH89088.1"/>
    </source>
</evidence>
<gene>
    <name evidence="2" type="ORF">Mrose_00473</name>
</gene>
<keyword evidence="2" id="KW-0378">Hydrolase</keyword>
<organism evidence="2 3">
    <name type="scientific">Calidithermus roseus</name>
    <dbReference type="NCBI Taxonomy" id="1644118"/>
    <lineage>
        <taxon>Bacteria</taxon>
        <taxon>Thermotogati</taxon>
        <taxon>Deinococcota</taxon>
        <taxon>Deinococci</taxon>
        <taxon>Thermales</taxon>
        <taxon>Thermaceae</taxon>
        <taxon>Calidithermus</taxon>
    </lineage>
</organism>
<dbReference type="InterPro" id="IPR053140">
    <property type="entry name" value="GDSL_Rv0518-like"/>
</dbReference>
<dbReference type="InterPro" id="IPR013830">
    <property type="entry name" value="SGNH_hydro"/>
</dbReference>
<evidence type="ECO:0000313" key="3">
    <source>
        <dbReference type="Proteomes" id="UP000265341"/>
    </source>
</evidence>
<dbReference type="GO" id="GO:0016787">
    <property type="term" value="F:hydrolase activity"/>
    <property type="evidence" value="ECO:0007669"/>
    <property type="project" value="UniProtKB-KW"/>
</dbReference>
<evidence type="ECO:0000259" key="1">
    <source>
        <dbReference type="Pfam" id="PF13472"/>
    </source>
</evidence>
<dbReference type="Gene3D" id="3.40.50.1110">
    <property type="entry name" value="SGNH hydrolase"/>
    <property type="match status" value="1"/>
</dbReference>
<protein>
    <submittedName>
        <fullName evidence="2">GDSL-like Lipase/Acylhydrolase family protein</fullName>
    </submittedName>
</protein>
<reference evidence="2 3" key="1">
    <citation type="submission" date="2018-08" db="EMBL/GenBank/DDBJ databases">
        <title>Meiothermus roseus NBRC 110900 genome sequencing project.</title>
        <authorList>
            <person name="Da Costa M.S."/>
            <person name="Albuquerque L."/>
            <person name="Raposo P."/>
            <person name="Froufe H.J.C."/>
            <person name="Barroso C.S."/>
            <person name="Egas C."/>
        </authorList>
    </citation>
    <scope>NUCLEOTIDE SEQUENCE [LARGE SCALE GENOMIC DNA]</scope>
    <source>
        <strain evidence="2 3">NBRC 110900</strain>
    </source>
</reference>
<dbReference type="PANTHER" id="PTHR43784:SF2">
    <property type="entry name" value="GDSL-LIKE LIPASE_ACYLHYDROLASE, PUTATIVE (AFU_ORTHOLOGUE AFUA_2G00820)-RELATED"/>
    <property type="match status" value="1"/>
</dbReference>
<dbReference type="CDD" id="cd01832">
    <property type="entry name" value="SGNH_hydrolase_like_1"/>
    <property type="match status" value="1"/>
</dbReference>
<dbReference type="OrthoDB" id="26855at2"/>
<dbReference type="Pfam" id="PF13472">
    <property type="entry name" value="Lipase_GDSL_2"/>
    <property type="match status" value="1"/>
</dbReference>
<dbReference type="SUPFAM" id="SSF52266">
    <property type="entry name" value="SGNH hydrolase"/>
    <property type="match status" value="1"/>
</dbReference>
<dbReference type="RefSeq" id="WP_119275830.1">
    <property type="nucleotide sequence ID" value="NZ_QWLA01000005.1"/>
</dbReference>